<comment type="caution">
    <text evidence="4">The sequence shown here is derived from an EMBL/GenBank/DDBJ whole genome shotgun (WGS) entry which is preliminary data.</text>
</comment>
<dbReference type="InterPro" id="IPR042063">
    <property type="entry name" value="Ubi_acti_E1_SCCH"/>
</dbReference>
<evidence type="ECO:0000256" key="1">
    <source>
        <dbReference type="ARBA" id="ARBA00022598"/>
    </source>
</evidence>
<dbReference type="VEuPathDB" id="TriTrypDB:TCDM_06130"/>
<dbReference type="GO" id="GO:0031510">
    <property type="term" value="C:SUMO activating enzyme complex"/>
    <property type="evidence" value="ECO:0007669"/>
    <property type="project" value="TreeGrafter"/>
</dbReference>
<name>A0A2V2VD26_TRYCR</name>
<dbReference type="PANTHER" id="PTHR10953:SF5">
    <property type="entry name" value="SUMO-ACTIVATING ENZYME SUBUNIT 2"/>
    <property type="match status" value="1"/>
</dbReference>
<dbReference type="VEuPathDB" id="TriTrypDB:Tc_MARK_8912"/>
<dbReference type="Pfam" id="PF00899">
    <property type="entry name" value="ThiF"/>
    <property type="match status" value="1"/>
</dbReference>
<dbReference type="Pfam" id="PF14732">
    <property type="entry name" value="UAE_UbL"/>
    <property type="match status" value="1"/>
</dbReference>
<dbReference type="VEuPathDB" id="TriTrypDB:BCY84_10616"/>
<dbReference type="InterPro" id="IPR000594">
    <property type="entry name" value="ThiF_NAD_FAD-bd"/>
</dbReference>
<dbReference type="VEuPathDB" id="TriTrypDB:TcYC6_0066100"/>
<evidence type="ECO:0000313" key="4">
    <source>
        <dbReference type="EMBL" id="PWU93466.1"/>
    </source>
</evidence>
<dbReference type="VEuPathDB" id="TriTrypDB:TcCLB.509777.100"/>
<dbReference type="SUPFAM" id="SSF69572">
    <property type="entry name" value="Activating enzymes of the ubiquitin-like proteins"/>
    <property type="match status" value="1"/>
</dbReference>
<dbReference type="AlphaFoldDB" id="A0A2V2VD26"/>
<evidence type="ECO:0000259" key="2">
    <source>
        <dbReference type="Pfam" id="PF00899"/>
    </source>
</evidence>
<dbReference type="GO" id="GO:0005737">
    <property type="term" value="C:cytoplasm"/>
    <property type="evidence" value="ECO:0007669"/>
    <property type="project" value="TreeGrafter"/>
</dbReference>
<evidence type="ECO:0000313" key="5">
    <source>
        <dbReference type="Proteomes" id="UP000246121"/>
    </source>
</evidence>
<dbReference type="VEuPathDB" id="TriTrypDB:TcCLB.511655.69"/>
<dbReference type="VEuPathDB" id="TriTrypDB:TCSYLVIO_010542"/>
<gene>
    <name evidence="4" type="ORF">C4B63_31g76</name>
</gene>
<dbReference type="PANTHER" id="PTHR10953">
    <property type="entry name" value="UBIQUITIN-ACTIVATING ENZYME E1"/>
    <property type="match status" value="1"/>
</dbReference>
<dbReference type="Gene3D" id="3.10.290.20">
    <property type="entry name" value="Ubiquitin-like 2 activating enzyme e1b. Chain: B, domain 3"/>
    <property type="match status" value="1"/>
</dbReference>
<dbReference type="VEuPathDB" id="TriTrypDB:TcG_04021"/>
<dbReference type="InterPro" id="IPR028077">
    <property type="entry name" value="UAE_UbL_dom"/>
</dbReference>
<dbReference type="VEuPathDB" id="TriTrypDB:TcBrA4_0113790"/>
<evidence type="ECO:0000259" key="3">
    <source>
        <dbReference type="Pfam" id="PF14732"/>
    </source>
</evidence>
<protein>
    <submittedName>
        <fullName evidence="4">Putative ubiquitin-activating enzyme</fullName>
    </submittedName>
</protein>
<dbReference type="Gene3D" id="3.40.50.720">
    <property type="entry name" value="NAD(P)-binding Rossmann-like Domain"/>
    <property type="match status" value="1"/>
</dbReference>
<feature type="domain" description="THIF-type NAD/FAD binding fold" evidence="2">
    <location>
        <begin position="197"/>
        <end position="578"/>
    </location>
</feature>
<dbReference type="GO" id="GO:0019948">
    <property type="term" value="F:SUMO activating enzyme activity"/>
    <property type="evidence" value="ECO:0007669"/>
    <property type="project" value="TreeGrafter"/>
</dbReference>
<dbReference type="Gene3D" id="1.10.10.2660">
    <property type="entry name" value="Ubiquitin-activating enzyme E1, SCCH domain"/>
    <property type="match status" value="1"/>
</dbReference>
<dbReference type="VEuPathDB" id="TriTrypDB:C3747_190g28"/>
<organism evidence="4 5">
    <name type="scientific">Trypanosoma cruzi</name>
    <dbReference type="NCBI Taxonomy" id="5693"/>
    <lineage>
        <taxon>Eukaryota</taxon>
        <taxon>Discoba</taxon>
        <taxon>Euglenozoa</taxon>
        <taxon>Kinetoplastea</taxon>
        <taxon>Metakinetoplastina</taxon>
        <taxon>Trypanosomatida</taxon>
        <taxon>Trypanosomatidae</taxon>
        <taxon>Trypanosoma</taxon>
        <taxon>Schizotrypanum</taxon>
    </lineage>
</organism>
<dbReference type="VEuPathDB" id="TriTrypDB:TCDM_06131"/>
<reference evidence="4 5" key="1">
    <citation type="journal article" date="2018" name="Microb. Genom.">
        <title>Expanding an expanded genome: long-read sequencing of Trypanosoma cruzi.</title>
        <authorList>
            <person name="Berna L."/>
            <person name="Rodriguez M."/>
            <person name="Chiribao M.L."/>
            <person name="Parodi-Talice A."/>
            <person name="Pita S."/>
            <person name="Rijo G."/>
            <person name="Alvarez-Valin F."/>
            <person name="Robello C."/>
        </authorList>
    </citation>
    <scope>NUCLEOTIDE SEQUENCE [LARGE SCALE GENOMIC DNA]</scope>
    <source>
        <strain evidence="4 5">Dm28c</strain>
    </source>
</reference>
<dbReference type="VEuPathDB" id="TriTrypDB:C4B63_31g76"/>
<dbReference type="InterPro" id="IPR035985">
    <property type="entry name" value="Ubiquitin-activating_enz"/>
</dbReference>
<dbReference type="InterPro" id="IPR045886">
    <property type="entry name" value="ThiF/MoeB/HesA"/>
</dbReference>
<dbReference type="GO" id="GO:0016925">
    <property type="term" value="P:protein sumoylation"/>
    <property type="evidence" value="ECO:0007669"/>
    <property type="project" value="TreeGrafter"/>
</dbReference>
<sequence>MMRVYIGHLLFPPKGSFFSQASCSRGDDDVGIVSRGDAKRFKGEGWATGVMEMTDVSSFQVSAASITEAVLKAFEPWVGQHEKINVRPHIDVHVHAAGKGASFCLVPGILALSLTTSACTAIECPEKVRMADMEAAARYPRITAVSLESFNGEVWDELPVYWEERQVMVTNTLTETAMTQVAANCCVSPAKDETLHGEETLMGRRILVVGAGGIGCELLKVLVLYGFRNLDVFDLDTIDATNLNRQFLFQKEDVGASKADTARKAILNWFASTSSERMLPVIRAHHADIKNEAYDDAFFSQFALVLNALDNVSARQHVNRMCMRTDVPLIESGTMGYNGQVQPIIRGLYECYDCHPKAVNQKTVAVCTIHARPTTMVHCVHYAKELYERLFGEGKREEKDEFAFVDAIITQQEEELQSETDACDGGLSICGMAAALAGSLFYEKIQELLSMKTVWATQPPVPLSKDLIQRMAEQMSVDATRVKSLHILRDTSLCLEDTVSLFLDAFTRCVRRGNRHAFCKENDDAVDFVAAVANLRAFVFHIFPLQSVEEIRSIAGAIVPAIATTNAIVAAAVVQQALCVLGMKETKCRFGKPQMVYVRRVPQVRRRPFPDPCGCNLHVTHGSDRKGDSSSGDKTGKKNDAIQKRWATDLFLVHSAPPSLPSSNCLVCREHYPTVRVFLDATHTTLGQFLCTVLRERLSMTAASVFCGANVLYEEDEYEALATTPLADLMTAADRPLELLVDDLDHEVEWRLVVNHSPAMEGSDAVKLEGIDAALQLEQKLVADSKKNAAATAAAENDYGNGDRVVPTKTGVVENDDEDDVVDSPFLNVTDAAAGNRVTVTVVLSDSDGDDVDVVEIE</sequence>
<dbReference type="FunFam" id="3.40.50.720:FF:000669">
    <property type="entry name" value="SUMO-activating enzyme subunit"/>
    <property type="match status" value="1"/>
</dbReference>
<dbReference type="OrthoDB" id="10255449at2759"/>
<dbReference type="EMBL" id="PRFA01000031">
    <property type="protein sequence ID" value="PWU93466.1"/>
    <property type="molecule type" value="Genomic_DNA"/>
</dbReference>
<keyword evidence="1" id="KW-0436">Ligase</keyword>
<dbReference type="VEuPathDB" id="TriTrypDB:ECC02_000776"/>
<accession>A0A2V2VD26</accession>
<proteinExistence type="predicted"/>
<dbReference type="VEuPathDB" id="TriTrypDB:TcCL_ESM00760"/>
<dbReference type="Proteomes" id="UP000246121">
    <property type="component" value="Unassembled WGS sequence"/>
</dbReference>
<dbReference type="VEuPathDB" id="TriTrypDB:TcCLB.509117.10"/>
<feature type="domain" description="Ubiquitin/SUMO-activating enzyme ubiquitin-like" evidence="3">
    <location>
        <begin position="677"/>
        <end position="759"/>
    </location>
</feature>